<accession>A0A1M6N802</accession>
<feature type="domain" description="Protein kinase" evidence="2">
    <location>
        <begin position="1"/>
        <end position="105"/>
    </location>
</feature>
<dbReference type="InterPro" id="IPR008266">
    <property type="entry name" value="Tyr_kinase_AS"/>
</dbReference>
<dbReference type="PROSITE" id="PS50011">
    <property type="entry name" value="PROTEIN_KINASE_DOM"/>
    <property type="match status" value="1"/>
</dbReference>
<keyword evidence="4" id="KW-1185">Reference proteome</keyword>
<dbReference type="InterPro" id="IPR011009">
    <property type="entry name" value="Kinase-like_dom_sf"/>
</dbReference>
<protein>
    <submittedName>
        <fullName evidence="3">Protein kinase domain-containing protein</fullName>
    </submittedName>
</protein>
<dbReference type="InterPro" id="IPR000719">
    <property type="entry name" value="Prot_kinase_dom"/>
</dbReference>
<keyword evidence="3" id="KW-0808">Transferase</keyword>
<evidence type="ECO:0000313" key="3">
    <source>
        <dbReference type="EMBL" id="SHJ91888.1"/>
    </source>
</evidence>
<feature type="region of interest" description="Disordered" evidence="1">
    <location>
        <begin position="79"/>
        <end position="105"/>
    </location>
</feature>
<dbReference type="Gene3D" id="1.10.510.10">
    <property type="entry name" value="Transferase(Phosphotransferase) domain 1"/>
    <property type="match status" value="1"/>
</dbReference>
<proteinExistence type="predicted"/>
<dbReference type="STRING" id="1848.SAMN05443637_10189"/>
<evidence type="ECO:0000256" key="1">
    <source>
        <dbReference type="SAM" id="MobiDB-lite"/>
    </source>
</evidence>
<dbReference type="RefSeq" id="WP_073454806.1">
    <property type="nucleotide sequence ID" value="NZ_FRAP01000001.1"/>
</dbReference>
<dbReference type="Proteomes" id="UP000184363">
    <property type="component" value="Unassembled WGS sequence"/>
</dbReference>
<dbReference type="GO" id="GO:0005524">
    <property type="term" value="F:ATP binding"/>
    <property type="evidence" value="ECO:0007669"/>
    <property type="project" value="InterPro"/>
</dbReference>
<dbReference type="AlphaFoldDB" id="A0A1M6N802"/>
<evidence type="ECO:0000313" key="4">
    <source>
        <dbReference type="Proteomes" id="UP000184363"/>
    </source>
</evidence>
<gene>
    <name evidence="3" type="ORF">SAMN05443637_10189</name>
</gene>
<dbReference type="EMBL" id="FRAP01000001">
    <property type="protein sequence ID" value="SHJ91888.1"/>
    <property type="molecule type" value="Genomic_DNA"/>
</dbReference>
<keyword evidence="3" id="KW-0418">Kinase</keyword>
<sequence length="105" mass="10844">MSVAGIFAARLLDADPEADPPWLATEYVEGPSLRAVVESGGPLPVDRLVPPTTQLCGALGSIHAAGLVHRDLTPANVLLSPTGAPGDRLRVARTSTSTRGPRAAR</sequence>
<dbReference type="Pfam" id="PF00069">
    <property type="entry name" value="Pkinase"/>
    <property type="match status" value="1"/>
</dbReference>
<dbReference type="GO" id="GO:0004672">
    <property type="term" value="F:protein kinase activity"/>
    <property type="evidence" value="ECO:0007669"/>
    <property type="project" value="InterPro"/>
</dbReference>
<organism evidence="3 4">
    <name type="scientific">Pseudonocardia thermophila</name>
    <dbReference type="NCBI Taxonomy" id="1848"/>
    <lineage>
        <taxon>Bacteria</taxon>
        <taxon>Bacillati</taxon>
        <taxon>Actinomycetota</taxon>
        <taxon>Actinomycetes</taxon>
        <taxon>Pseudonocardiales</taxon>
        <taxon>Pseudonocardiaceae</taxon>
        <taxon>Pseudonocardia</taxon>
    </lineage>
</organism>
<dbReference type="PROSITE" id="PS00109">
    <property type="entry name" value="PROTEIN_KINASE_TYR"/>
    <property type="match status" value="1"/>
</dbReference>
<dbReference type="SUPFAM" id="SSF56112">
    <property type="entry name" value="Protein kinase-like (PK-like)"/>
    <property type="match status" value="1"/>
</dbReference>
<evidence type="ECO:0000259" key="2">
    <source>
        <dbReference type="PROSITE" id="PS50011"/>
    </source>
</evidence>
<reference evidence="3 4" key="1">
    <citation type="submission" date="2016-11" db="EMBL/GenBank/DDBJ databases">
        <authorList>
            <person name="Jaros S."/>
            <person name="Januszkiewicz K."/>
            <person name="Wedrychowicz H."/>
        </authorList>
    </citation>
    <scope>NUCLEOTIDE SEQUENCE [LARGE SCALE GENOMIC DNA]</scope>
    <source>
        <strain evidence="3 4">DSM 43832</strain>
    </source>
</reference>
<name>A0A1M6N802_PSETH</name>
<dbReference type="OrthoDB" id="9762169at2"/>